<feature type="transmembrane region" description="Helical" evidence="1">
    <location>
        <begin position="43"/>
        <end position="66"/>
    </location>
</feature>
<protein>
    <submittedName>
        <fullName evidence="3">Diacylglycerol kinase</fullName>
    </submittedName>
</protein>
<keyword evidence="3" id="KW-0808">Transferase</keyword>
<comment type="caution">
    <text evidence="3">The sequence shown here is derived from an EMBL/GenBank/DDBJ whole genome shotgun (WGS) entry which is preliminary data.</text>
</comment>
<feature type="domain" description="DAGKc" evidence="2">
    <location>
        <begin position="132"/>
        <end position="261"/>
    </location>
</feature>
<dbReference type="Gene3D" id="3.40.50.10330">
    <property type="entry name" value="Probable inorganic polyphosphate/atp-NAD kinase, domain 1"/>
    <property type="match status" value="1"/>
</dbReference>
<evidence type="ECO:0000313" key="3">
    <source>
        <dbReference type="EMBL" id="OUC78579.1"/>
    </source>
</evidence>
<dbReference type="EMBL" id="NGFO01000012">
    <property type="protein sequence ID" value="OUC78579.1"/>
    <property type="molecule type" value="Genomic_DNA"/>
</dbReference>
<dbReference type="InterPro" id="IPR001206">
    <property type="entry name" value="Diacylglycerol_kinase_cat_dom"/>
</dbReference>
<keyword evidence="1" id="KW-1133">Transmembrane helix</keyword>
<dbReference type="Proteomes" id="UP000194632">
    <property type="component" value="Unassembled WGS sequence"/>
</dbReference>
<dbReference type="Pfam" id="PF00781">
    <property type="entry name" value="DAGK_cat"/>
    <property type="match status" value="1"/>
</dbReference>
<keyword evidence="3" id="KW-0418">Kinase</keyword>
<dbReference type="PROSITE" id="PS50146">
    <property type="entry name" value="DAGK"/>
    <property type="match status" value="1"/>
</dbReference>
<evidence type="ECO:0000256" key="1">
    <source>
        <dbReference type="SAM" id="Phobius"/>
    </source>
</evidence>
<organism evidence="3 4">
    <name type="scientific">Gordonia lacunae</name>
    <dbReference type="NCBI Taxonomy" id="417102"/>
    <lineage>
        <taxon>Bacteria</taxon>
        <taxon>Bacillati</taxon>
        <taxon>Actinomycetota</taxon>
        <taxon>Actinomycetes</taxon>
        <taxon>Mycobacteriales</taxon>
        <taxon>Gordoniaceae</taxon>
        <taxon>Gordonia</taxon>
    </lineage>
</organism>
<evidence type="ECO:0000259" key="2">
    <source>
        <dbReference type="PROSITE" id="PS50146"/>
    </source>
</evidence>
<dbReference type="OrthoDB" id="3208200at2"/>
<dbReference type="STRING" id="417102.CA982_12530"/>
<proteinExistence type="predicted"/>
<dbReference type="InterPro" id="IPR017438">
    <property type="entry name" value="ATP-NAD_kinase_N"/>
</dbReference>
<gene>
    <name evidence="3" type="ORF">CA982_12530</name>
</gene>
<dbReference type="GO" id="GO:0016301">
    <property type="term" value="F:kinase activity"/>
    <property type="evidence" value="ECO:0007669"/>
    <property type="project" value="UniProtKB-KW"/>
</dbReference>
<keyword evidence="4" id="KW-1185">Reference proteome</keyword>
<dbReference type="InterPro" id="IPR016064">
    <property type="entry name" value="NAD/diacylglycerol_kinase_sf"/>
</dbReference>
<name>A0A243QA23_9ACTN</name>
<keyword evidence="1" id="KW-0812">Transmembrane</keyword>
<accession>A0A243QA23</accession>
<dbReference type="RefSeq" id="WP_086535639.1">
    <property type="nucleotide sequence ID" value="NZ_NGFO01000012.1"/>
</dbReference>
<dbReference type="AlphaFoldDB" id="A0A243QA23"/>
<feature type="transmembrane region" description="Helical" evidence="1">
    <location>
        <begin position="97"/>
        <end position="117"/>
    </location>
</feature>
<dbReference type="Gene3D" id="2.60.200.40">
    <property type="match status" value="1"/>
</dbReference>
<dbReference type="SUPFAM" id="SSF111331">
    <property type="entry name" value="NAD kinase/diacylglycerol kinase-like"/>
    <property type="match status" value="1"/>
</dbReference>
<evidence type="ECO:0000313" key="4">
    <source>
        <dbReference type="Proteomes" id="UP000194632"/>
    </source>
</evidence>
<keyword evidence="1" id="KW-0472">Membrane</keyword>
<feature type="transmembrane region" description="Helical" evidence="1">
    <location>
        <begin position="18"/>
        <end position="37"/>
    </location>
</feature>
<sequence>MSQASVAAEVAPPATRRWWARAAMALAVVAILLPVAAAGILGLLGLLLICVGCVVVIVVALYWFLISRGVVRAVAGVLAVAPIPLLVVFLIRERQLWVVIVAALLAAAAVGCGRRALRPSRIDSLMPEHPAPEVHRPFIIMNPRSGGGKVVRFDLQRAAEALGAEVALLDGPVEIDVVQLARDAVARGADLLGVAGGDGTQALVAGVAAESDVPFLVVSAGTRNHFALDLGLDRQNPARCLDALRDGVEFRVDLGHINGRPFVNNASFGIYAEVVQSPQYRDDKTRTVLRMLPDLLGNGSTSGLRAAIGDDEVSGAQAILVSNGPYATNDVAGLGRRTRIDEGRLGVVTISVSDTRQAVGLLRRTHDRGLVLRTATEVTVDAAAEVIPVGVDGESLQLTTPVRCTITPGALRVRVPRDRPETRIAPPQLDWLQLWYLAWQPRRAA</sequence>
<reference evidence="3 4" key="1">
    <citation type="submission" date="2017-05" db="EMBL/GenBank/DDBJ databases">
        <title>Biotechnological potential of actinobacteria isolated from South African environments.</title>
        <authorList>
            <person name="Le Roes-Hill M."/>
            <person name="Prins A."/>
            <person name="Durrell K.A."/>
        </authorList>
    </citation>
    <scope>NUCLEOTIDE SEQUENCE [LARGE SCALE GENOMIC DNA]</scope>
    <source>
        <strain evidence="3">BS2</strain>
    </source>
</reference>
<feature type="transmembrane region" description="Helical" evidence="1">
    <location>
        <begin position="73"/>
        <end position="91"/>
    </location>
</feature>